<keyword evidence="8" id="KW-1185">Reference proteome</keyword>
<dbReference type="SUPFAM" id="SSF88946">
    <property type="entry name" value="Sigma2 domain of RNA polymerase sigma factors"/>
    <property type="match status" value="1"/>
</dbReference>
<proteinExistence type="inferred from homology"/>
<dbReference type="RefSeq" id="WP_354662900.1">
    <property type="nucleotide sequence ID" value="NZ_JBEXAC010000002.1"/>
</dbReference>
<dbReference type="Gene3D" id="1.10.10.10">
    <property type="entry name" value="Winged helix-like DNA-binding domain superfamily/Winged helix DNA-binding domain"/>
    <property type="match status" value="1"/>
</dbReference>
<dbReference type="InterPro" id="IPR036388">
    <property type="entry name" value="WH-like_DNA-bd_sf"/>
</dbReference>
<keyword evidence="2" id="KW-0805">Transcription regulation</keyword>
<keyword evidence="3" id="KW-0731">Sigma factor</keyword>
<dbReference type="InterPro" id="IPR013324">
    <property type="entry name" value="RNA_pol_sigma_r3/r4-like"/>
</dbReference>
<evidence type="ECO:0000256" key="2">
    <source>
        <dbReference type="ARBA" id="ARBA00023015"/>
    </source>
</evidence>
<dbReference type="SUPFAM" id="SSF88659">
    <property type="entry name" value="Sigma3 and sigma4 domains of RNA polymerase sigma factors"/>
    <property type="match status" value="1"/>
</dbReference>
<dbReference type="Pfam" id="PF04542">
    <property type="entry name" value="Sigma70_r2"/>
    <property type="match status" value="1"/>
</dbReference>
<dbReference type="InterPro" id="IPR039425">
    <property type="entry name" value="RNA_pol_sigma-70-like"/>
</dbReference>
<evidence type="ECO:0000256" key="4">
    <source>
        <dbReference type="ARBA" id="ARBA00023163"/>
    </source>
</evidence>
<feature type="domain" description="RNA polymerase sigma-70 region 2" evidence="5">
    <location>
        <begin position="37"/>
        <end position="103"/>
    </location>
</feature>
<comment type="similarity">
    <text evidence="1">Belongs to the sigma-70 factor family. ECF subfamily.</text>
</comment>
<dbReference type="PANTHER" id="PTHR43133">
    <property type="entry name" value="RNA POLYMERASE ECF-TYPE SIGMA FACTO"/>
    <property type="match status" value="1"/>
</dbReference>
<dbReference type="Proteomes" id="UP001549749">
    <property type="component" value="Unassembled WGS sequence"/>
</dbReference>
<protein>
    <submittedName>
        <fullName evidence="7">Sigma-70 family RNA polymerase sigma factor</fullName>
    </submittedName>
</protein>
<evidence type="ECO:0000259" key="6">
    <source>
        <dbReference type="Pfam" id="PF08281"/>
    </source>
</evidence>
<comment type="caution">
    <text evidence="7">The sequence shown here is derived from an EMBL/GenBank/DDBJ whole genome shotgun (WGS) entry which is preliminary data.</text>
</comment>
<dbReference type="InterPro" id="IPR007627">
    <property type="entry name" value="RNA_pol_sigma70_r2"/>
</dbReference>
<dbReference type="Gene3D" id="1.10.1740.10">
    <property type="match status" value="1"/>
</dbReference>
<reference evidence="7 8" key="1">
    <citation type="submission" date="2024-06" db="EMBL/GenBank/DDBJ databases">
        <title>Chitinophaga defluvii sp. nov., isolated from municipal sewage.</title>
        <authorList>
            <person name="Zhang L."/>
        </authorList>
    </citation>
    <scope>NUCLEOTIDE SEQUENCE [LARGE SCALE GENOMIC DNA]</scope>
    <source>
        <strain evidence="7 8">H8</strain>
    </source>
</reference>
<dbReference type="InterPro" id="IPR013249">
    <property type="entry name" value="RNA_pol_sigma70_r4_t2"/>
</dbReference>
<evidence type="ECO:0000256" key="3">
    <source>
        <dbReference type="ARBA" id="ARBA00023082"/>
    </source>
</evidence>
<dbReference type="InterPro" id="IPR014284">
    <property type="entry name" value="RNA_pol_sigma-70_dom"/>
</dbReference>
<dbReference type="Pfam" id="PF08281">
    <property type="entry name" value="Sigma70_r4_2"/>
    <property type="match status" value="1"/>
</dbReference>
<dbReference type="InterPro" id="IPR013325">
    <property type="entry name" value="RNA_pol_sigma_r2"/>
</dbReference>
<evidence type="ECO:0000313" key="8">
    <source>
        <dbReference type="Proteomes" id="UP001549749"/>
    </source>
</evidence>
<feature type="domain" description="RNA polymerase sigma factor 70 region 4 type 2" evidence="6">
    <location>
        <begin position="133"/>
        <end position="183"/>
    </location>
</feature>
<accession>A0ABV2TDF7</accession>
<sequence length="204" mass="23456">MKDNIKLINSLSARHTYEEKELLQRVSEGGESAFTTLFGQYSTSLGALAYKVLQDEAAKQDVLQEVFIKLWLHRDQLPEVHFLAAWLKKITLNEALIYLRKNAAYDKRLSALKIPEYIENGALQSLEVKELQQRVGEFIKRMPEQRRTIFELNRLEGLSAMEIAAKMNLSYGHVRNSLSIAVKSIRQHLELVVHLTVLFLASQF</sequence>
<dbReference type="EMBL" id="JBEXAC010000002">
    <property type="protein sequence ID" value="MET7000340.1"/>
    <property type="molecule type" value="Genomic_DNA"/>
</dbReference>
<organism evidence="7 8">
    <name type="scientific">Chitinophaga defluvii</name>
    <dbReference type="NCBI Taxonomy" id="3163343"/>
    <lineage>
        <taxon>Bacteria</taxon>
        <taxon>Pseudomonadati</taxon>
        <taxon>Bacteroidota</taxon>
        <taxon>Chitinophagia</taxon>
        <taxon>Chitinophagales</taxon>
        <taxon>Chitinophagaceae</taxon>
        <taxon>Chitinophaga</taxon>
    </lineage>
</organism>
<keyword evidence="4" id="KW-0804">Transcription</keyword>
<dbReference type="NCBIfam" id="TIGR02937">
    <property type="entry name" value="sigma70-ECF"/>
    <property type="match status" value="1"/>
</dbReference>
<evidence type="ECO:0000313" key="7">
    <source>
        <dbReference type="EMBL" id="MET7000340.1"/>
    </source>
</evidence>
<evidence type="ECO:0000259" key="5">
    <source>
        <dbReference type="Pfam" id="PF04542"/>
    </source>
</evidence>
<dbReference type="PANTHER" id="PTHR43133:SF46">
    <property type="entry name" value="RNA POLYMERASE SIGMA-70 FACTOR ECF SUBFAMILY"/>
    <property type="match status" value="1"/>
</dbReference>
<evidence type="ECO:0000256" key="1">
    <source>
        <dbReference type="ARBA" id="ARBA00010641"/>
    </source>
</evidence>
<gene>
    <name evidence="7" type="ORF">ABR189_23310</name>
</gene>
<name>A0ABV2TDF7_9BACT</name>